<proteinExistence type="predicted"/>
<feature type="domain" description="Ubiquitin-like" evidence="2">
    <location>
        <begin position="9"/>
        <end position="38"/>
    </location>
</feature>
<dbReference type="GO" id="GO:0031593">
    <property type="term" value="F:polyubiquitin modification-dependent protein binding"/>
    <property type="evidence" value="ECO:0007669"/>
    <property type="project" value="TreeGrafter"/>
</dbReference>
<name>A0A9W9ZSZ1_9CNID</name>
<dbReference type="InterPro" id="IPR015496">
    <property type="entry name" value="Ubiquilin"/>
</dbReference>
<dbReference type="Gene3D" id="3.10.20.90">
    <property type="entry name" value="Phosphatidylinositol 3-kinase Catalytic Subunit, Chain A, domain 1"/>
    <property type="match status" value="1"/>
</dbReference>
<feature type="region of interest" description="Disordered" evidence="1">
    <location>
        <begin position="186"/>
        <end position="205"/>
    </location>
</feature>
<dbReference type="EMBL" id="MU825881">
    <property type="protein sequence ID" value="KAJ7385404.1"/>
    <property type="molecule type" value="Genomic_DNA"/>
</dbReference>
<dbReference type="PANTHER" id="PTHR10677:SF25">
    <property type="entry name" value="UBIQUITIN-LIKE PROTEIN 7"/>
    <property type="match status" value="1"/>
</dbReference>
<dbReference type="PANTHER" id="PTHR10677">
    <property type="entry name" value="UBIQUILIN"/>
    <property type="match status" value="1"/>
</dbReference>
<dbReference type="OrthoDB" id="10016665at2759"/>
<keyword evidence="4" id="KW-1185">Reference proteome</keyword>
<dbReference type="SUPFAM" id="SSF54236">
    <property type="entry name" value="Ubiquitin-like"/>
    <property type="match status" value="1"/>
</dbReference>
<evidence type="ECO:0000313" key="4">
    <source>
        <dbReference type="Proteomes" id="UP001163046"/>
    </source>
</evidence>
<accession>A0A9W9ZSZ1</accession>
<feature type="non-terminal residue" evidence="3">
    <location>
        <position position="1"/>
    </location>
</feature>
<dbReference type="Pfam" id="PF00240">
    <property type="entry name" value="ubiquitin"/>
    <property type="match status" value="1"/>
</dbReference>
<feature type="compositionally biased region" description="Low complexity" evidence="1">
    <location>
        <begin position="243"/>
        <end position="256"/>
    </location>
</feature>
<gene>
    <name evidence="3" type="primary">UBL7</name>
    <name evidence="3" type="ORF">OS493_016488</name>
</gene>
<dbReference type="GO" id="GO:0005829">
    <property type="term" value="C:cytosol"/>
    <property type="evidence" value="ECO:0007669"/>
    <property type="project" value="TreeGrafter"/>
</dbReference>
<dbReference type="InterPro" id="IPR029071">
    <property type="entry name" value="Ubiquitin-like_domsf"/>
</dbReference>
<feature type="region of interest" description="Disordered" evidence="1">
    <location>
        <begin position="220"/>
        <end position="265"/>
    </location>
</feature>
<dbReference type="Proteomes" id="UP001163046">
    <property type="component" value="Unassembled WGS sequence"/>
</dbReference>
<feature type="compositionally biased region" description="Low complexity" evidence="1">
    <location>
        <begin position="191"/>
        <end position="205"/>
    </location>
</feature>
<sequence length="282" mass="29945">MLIFLVVDFIFAGELLKDEKTLDSYGIKDGFTVYVMKKCPEPEPIELDPDDVPISEVIPVLEAAIKSPSYRNTVEQIIANPDMLEQLTVATPGLSSDHVAMTLLQDPELLEQLVETANVETVIQDHPSLVQAASYIAAAIAKEGGQGRQSTRNRSRMDGDDYDSDDELRGMEPGLVAQAELVAANEERIQSSRSSGGASTSRQPITSSLLSSALASAGMFSGSSTRSEAGPSTSRGASNSRFSSAGPSTSTGASASRQTITRDMVSEAMASVMSLNQTSSRC</sequence>
<organism evidence="3 4">
    <name type="scientific">Desmophyllum pertusum</name>
    <dbReference type="NCBI Taxonomy" id="174260"/>
    <lineage>
        <taxon>Eukaryota</taxon>
        <taxon>Metazoa</taxon>
        <taxon>Cnidaria</taxon>
        <taxon>Anthozoa</taxon>
        <taxon>Hexacorallia</taxon>
        <taxon>Scleractinia</taxon>
        <taxon>Caryophylliina</taxon>
        <taxon>Caryophylliidae</taxon>
        <taxon>Desmophyllum</taxon>
    </lineage>
</organism>
<evidence type="ECO:0000256" key="1">
    <source>
        <dbReference type="SAM" id="MobiDB-lite"/>
    </source>
</evidence>
<evidence type="ECO:0000259" key="2">
    <source>
        <dbReference type="PROSITE" id="PS50053"/>
    </source>
</evidence>
<feature type="compositionally biased region" description="Polar residues" evidence="1">
    <location>
        <begin position="225"/>
        <end position="242"/>
    </location>
</feature>
<dbReference type="PROSITE" id="PS50053">
    <property type="entry name" value="UBIQUITIN_2"/>
    <property type="match status" value="1"/>
</dbReference>
<dbReference type="GO" id="GO:0006511">
    <property type="term" value="P:ubiquitin-dependent protein catabolic process"/>
    <property type="evidence" value="ECO:0007669"/>
    <property type="project" value="TreeGrafter"/>
</dbReference>
<comment type="caution">
    <text evidence="3">The sequence shown here is derived from an EMBL/GenBank/DDBJ whole genome shotgun (WGS) entry which is preliminary data.</text>
</comment>
<dbReference type="AlphaFoldDB" id="A0A9W9ZSZ1"/>
<evidence type="ECO:0000313" key="3">
    <source>
        <dbReference type="EMBL" id="KAJ7385404.1"/>
    </source>
</evidence>
<protein>
    <submittedName>
        <fullName evidence="3">Ubiquitin-like protein 7</fullName>
    </submittedName>
</protein>
<reference evidence="3" key="1">
    <citation type="submission" date="2023-01" db="EMBL/GenBank/DDBJ databases">
        <title>Genome assembly of the deep-sea coral Lophelia pertusa.</title>
        <authorList>
            <person name="Herrera S."/>
            <person name="Cordes E."/>
        </authorList>
    </citation>
    <scope>NUCLEOTIDE SEQUENCE</scope>
    <source>
        <strain evidence="3">USNM1676648</strain>
        <tissue evidence="3">Polyp</tissue>
    </source>
</reference>
<dbReference type="InterPro" id="IPR000626">
    <property type="entry name" value="Ubiquitin-like_dom"/>
</dbReference>
<feature type="region of interest" description="Disordered" evidence="1">
    <location>
        <begin position="142"/>
        <end position="169"/>
    </location>
</feature>